<evidence type="ECO:0000256" key="3">
    <source>
        <dbReference type="ARBA" id="ARBA00022452"/>
    </source>
</evidence>
<gene>
    <name evidence="16" type="ORF">GRI39_09360</name>
</gene>
<dbReference type="OrthoDB" id="5476657at2"/>
<dbReference type="PROSITE" id="PS52016">
    <property type="entry name" value="TONB_DEPENDENT_REC_3"/>
    <property type="match status" value="1"/>
</dbReference>
<keyword evidence="3 9" id="KW-1134">Transmembrane beta strand</keyword>
<dbReference type="NCBIfam" id="TIGR01782">
    <property type="entry name" value="TonB-Xanth-Caul"/>
    <property type="match status" value="1"/>
</dbReference>
<evidence type="ECO:0000256" key="10">
    <source>
        <dbReference type="PROSITE-ProRule" id="PRU10144"/>
    </source>
</evidence>
<keyword evidence="7 9" id="KW-0472">Membrane</keyword>
<evidence type="ECO:0000256" key="4">
    <source>
        <dbReference type="ARBA" id="ARBA00022692"/>
    </source>
</evidence>
<dbReference type="Proteomes" id="UP000460561">
    <property type="component" value="Unassembled WGS sequence"/>
</dbReference>
<comment type="caution">
    <text evidence="16">The sequence shown here is derived from an EMBL/GenBank/DDBJ whole genome shotgun (WGS) entry which is preliminary data.</text>
</comment>
<keyword evidence="6 11" id="KW-0798">TonB box</keyword>
<name>A0A845A790_9SPHN</name>
<dbReference type="PROSITE" id="PS01156">
    <property type="entry name" value="TONB_DEPENDENT_REC_2"/>
    <property type="match status" value="1"/>
</dbReference>
<keyword evidence="2 9" id="KW-0813">Transport</keyword>
<feature type="compositionally biased region" description="Low complexity" evidence="12">
    <location>
        <begin position="38"/>
        <end position="61"/>
    </location>
</feature>
<sequence length="990" mass="106368">MKTIFTRDSKSAKFLLAGASSFIALAIANPASAAEESADDWSLSASNQQTNDTSDSSQNDSALAKRNDSDDIVVVGIRGSLQRNLDAKRAAPGVVDVISSEDIGKFPDNNVAASLQRLPGISISRNGPRGEATGVTVRGFGGDFNTTLVDGRRLSTATGGRSIDFSTVGSDFLGSLTVLKTPDVMLTSSSIGATINIEYPKPFDRPGLQLAASASGSIQDKAGKVVPTGGLLFSNTFADDTFGILVDAIYTRRDTQTNNVFNHGFPGGRYAPCQLAGSTATSCNPVNPETNPDAADSDKQTVVGFFSQQYGAQQLYSRDERVDGRIALQWRPSDAVEITLDNNYSNQKIRGDSVGVGIWFNQGGLRNVVLDENGTTVDFTQSGSQTDFTAETTQSYQRTNMTGLNIKWDVSDNFKVEADGAYSQSWLNPDGRLSNIGADVGYGFAIGPALGVAINGDSSDAIPQLHDYGPNGNAADWANPDFIGSHVTVNQAQKNKDTVKQARLAATWEQEGLTLRFGGSYLEDHYKFQASNTFTNNFWQAYSGYGPASGTSGGVAIPADLFKGTISTDGFIPGFSGSLPPVLLDFTAQDYQAFLTALGNPQAQNIPGYGYGCCNGDFTGTFDVAIDPGSVRDIQEKTWALYMRANFETEIADMPFYFNAGLRQEVTHLSSTGIGRLPIGLTRSDTDPTLLTVAFSESQDVTTKSDYSYLLPSVDMKLLLSDSLHLRFDASRTLTRPGLDLLSPALNIGSGQRVGALTADGGNPNLKPYLADNFDFAVEWYYQPNSYASANVFIKNVSNFVVQGTQRQTINDVIDPSTGQPAQFTVSQRVNGPDATVKGIELAWQHVFGDSGFGFNANATFVETNKPYDPDDISQSGFAVTGLANSANFVGFFDKYGFQARVAVNWRDEYLSAFGQLQNTSAFGAEPTFVDANTQVDVTTSYQLTEGISVFADVQNVTNATQSTHGRYSNQLLDVYAYGRRYSAGVRARF</sequence>
<feature type="domain" description="TonB-dependent receptor plug" evidence="15">
    <location>
        <begin position="88"/>
        <end position="192"/>
    </location>
</feature>
<evidence type="ECO:0000256" key="1">
    <source>
        <dbReference type="ARBA" id="ARBA00004571"/>
    </source>
</evidence>
<comment type="subcellular location">
    <subcellularLocation>
        <location evidence="1 9">Cell outer membrane</location>
        <topology evidence="1 9">Multi-pass membrane protein</topology>
    </subcellularLocation>
</comment>
<keyword evidence="5 13" id="KW-0732">Signal</keyword>
<evidence type="ECO:0000256" key="7">
    <source>
        <dbReference type="ARBA" id="ARBA00023136"/>
    </source>
</evidence>
<dbReference type="PANTHER" id="PTHR40980">
    <property type="entry name" value="PLUG DOMAIN-CONTAINING PROTEIN"/>
    <property type="match status" value="1"/>
</dbReference>
<dbReference type="InterPro" id="IPR039426">
    <property type="entry name" value="TonB-dep_rcpt-like"/>
</dbReference>
<dbReference type="InterPro" id="IPR036942">
    <property type="entry name" value="Beta-barrel_TonB_sf"/>
</dbReference>
<keyword evidence="4 9" id="KW-0812">Transmembrane</keyword>
<evidence type="ECO:0000256" key="8">
    <source>
        <dbReference type="ARBA" id="ARBA00023237"/>
    </source>
</evidence>
<feature type="signal peptide" evidence="13">
    <location>
        <begin position="1"/>
        <end position="33"/>
    </location>
</feature>
<dbReference type="InterPro" id="IPR010104">
    <property type="entry name" value="TonB_rcpt_bac"/>
</dbReference>
<evidence type="ECO:0000256" key="2">
    <source>
        <dbReference type="ARBA" id="ARBA00022448"/>
    </source>
</evidence>
<dbReference type="CDD" id="cd01347">
    <property type="entry name" value="ligand_gated_channel"/>
    <property type="match status" value="1"/>
</dbReference>
<dbReference type="SUPFAM" id="SSF56935">
    <property type="entry name" value="Porins"/>
    <property type="match status" value="1"/>
</dbReference>
<dbReference type="Pfam" id="PF00593">
    <property type="entry name" value="TonB_dep_Rec_b-barrel"/>
    <property type="match status" value="1"/>
</dbReference>
<keyword evidence="8 9" id="KW-0998">Cell outer membrane</keyword>
<evidence type="ECO:0000259" key="15">
    <source>
        <dbReference type="Pfam" id="PF07715"/>
    </source>
</evidence>
<dbReference type="EMBL" id="WTYQ01000003">
    <property type="protein sequence ID" value="MXP26242.1"/>
    <property type="molecule type" value="Genomic_DNA"/>
</dbReference>
<evidence type="ECO:0000313" key="16">
    <source>
        <dbReference type="EMBL" id="MXP26242.1"/>
    </source>
</evidence>
<feature type="region of interest" description="Disordered" evidence="12">
    <location>
        <begin position="38"/>
        <end position="65"/>
    </location>
</feature>
<keyword evidence="16" id="KW-0675">Receptor</keyword>
<organism evidence="16 17">
    <name type="scientific">Altericroceibacterium indicum</name>
    <dbReference type="NCBI Taxonomy" id="374177"/>
    <lineage>
        <taxon>Bacteria</taxon>
        <taxon>Pseudomonadati</taxon>
        <taxon>Pseudomonadota</taxon>
        <taxon>Alphaproteobacteria</taxon>
        <taxon>Sphingomonadales</taxon>
        <taxon>Erythrobacteraceae</taxon>
        <taxon>Altericroceibacterium</taxon>
    </lineage>
</organism>
<dbReference type="PANTHER" id="PTHR40980:SF3">
    <property type="entry name" value="TONB-DEPENDENT RECEPTOR-LIKE BETA-BARREL DOMAIN-CONTAINING PROTEIN"/>
    <property type="match status" value="1"/>
</dbReference>
<proteinExistence type="inferred from homology"/>
<evidence type="ECO:0000256" key="13">
    <source>
        <dbReference type="SAM" id="SignalP"/>
    </source>
</evidence>
<reference evidence="16 17" key="1">
    <citation type="submission" date="2019-12" db="EMBL/GenBank/DDBJ databases">
        <title>Genomic-based taxomic classification of the family Erythrobacteraceae.</title>
        <authorList>
            <person name="Xu L."/>
        </authorList>
    </citation>
    <scope>NUCLEOTIDE SEQUENCE [LARGE SCALE GENOMIC DNA]</scope>
    <source>
        <strain evidence="16 17">DSM 18604</strain>
    </source>
</reference>
<evidence type="ECO:0000256" key="9">
    <source>
        <dbReference type="PROSITE-ProRule" id="PRU01360"/>
    </source>
</evidence>
<dbReference type="InterPro" id="IPR000531">
    <property type="entry name" value="Beta-barrel_TonB"/>
</dbReference>
<feature type="short sequence motif" description="TonB C-terminal box" evidence="10">
    <location>
        <begin position="973"/>
        <end position="990"/>
    </location>
</feature>
<dbReference type="Gene3D" id="2.40.170.20">
    <property type="entry name" value="TonB-dependent receptor, beta-barrel domain"/>
    <property type="match status" value="1"/>
</dbReference>
<dbReference type="GO" id="GO:0009279">
    <property type="term" value="C:cell outer membrane"/>
    <property type="evidence" value="ECO:0007669"/>
    <property type="project" value="UniProtKB-SubCell"/>
</dbReference>
<protein>
    <submittedName>
        <fullName evidence="16">TonB-dependent receptor</fullName>
    </submittedName>
</protein>
<dbReference type="InterPro" id="IPR012910">
    <property type="entry name" value="Plug_dom"/>
</dbReference>
<evidence type="ECO:0000256" key="12">
    <source>
        <dbReference type="SAM" id="MobiDB-lite"/>
    </source>
</evidence>
<feature type="chain" id="PRO_5032321091" evidence="13">
    <location>
        <begin position="34"/>
        <end position="990"/>
    </location>
</feature>
<dbReference type="RefSeq" id="WP_160739443.1">
    <property type="nucleotide sequence ID" value="NZ_WTYQ01000003.1"/>
</dbReference>
<evidence type="ECO:0000256" key="11">
    <source>
        <dbReference type="RuleBase" id="RU003357"/>
    </source>
</evidence>
<evidence type="ECO:0000259" key="14">
    <source>
        <dbReference type="Pfam" id="PF00593"/>
    </source>
</evidence>
<evidence type="ECO:0000256" key="6">
    <source>
        <dbReference type="ARBA" id="ARBA00023077"/>
    </source>
</evidence>
<evidence type="ECO:0000256" key="5">
    <source>
        <dbReference type="ARBA" id="ARBA00022729"/>
    </source>
</evidence>
<dbReference type="Gene3D" id="2.170.130.10">
    <property type="entry name" value="TonB-dependent receptor, plug domain"/>
    <property type="match status" value="1"/>
</dbReference>
<evidence type="ECO:0000313" key="17">
    <source>
        <dbReference type="Proteomes" id="UP000460561"/>
    </source>
</evidence>
<dbReference type="InterPro" id="IPR037066">
    <property type="entry name" value="Plug_dom_sf"/>
</dbReference>
<accession>A0A845A790</accession>
<dbReference type="Pfam" id="PF07715">
    <property type="entry name" value="Plug"/>
    <property type="match status" value="1"/>
</dbReference>
<feature type="domain" description="TonB-dependent receptor-like beta-barrel" evidence="14">
    <location>
        <begin position="468"/>
        <end position="957"/>
    </location>
</feature>
<dbReference type="AlphaFoldDB" id="A0A845A790"/>
<comment type="similarity">
    <text evidence="9 11">Belongs to the TonB-dependent receptor family.</text>
</comment>
<keyword evidence="17" id="KW-1185">Reference proteome</keyword>
<dbReference type="InterPro" id="IPR010917">
    <property type="entry name" value="TonB_rcpt_CS"/>
</dbReference>